<evidence type="ECO:0000256" key="10">
    <source>
        <dbReference type="ARBA" id="ARBA00049295"/>
    </source>
</evidence>
<organism evidence="13 14">
    <name type="scientific">Pseudonocardia ailaonensis</name>
    <dbReference type="NCBI Taxonomy" id="367279"/>
    <lineage>
        <taxon>Bacteria</taxon>
        <taxon>Bacillati</taxon>
        <taxon>Actinomycetota</taxon>
        <taxon>Actinomycetes</taxon>
        <taxon>Pseudonocardiales</taxon>
        <taxon>Pseudonocardiaceae</taxon>
        <taxon>Pseudonocardia</taxon>
    </lineage>
</organism>
<evidence type="ECO:0000256" key="7">
    <source>
        <dbReference type="ARBA" id="ARBA00022801"/>
    </source>
</evidence>
<keyword evidence="8" id="KW-0862">Zinc</keyword>
<keyword evidence="5" id="KW-0479">Metal-binding</keyword>
<dbReference type="InterPro" id="IPR032677">
    <property type="entry name" value="GTP_cyclohydro_II"/>
</dbReference>
<protein>
    <recommendedName>
        <fullName evidence="3">GTP cyclohydrolase II</fullName>
        <ecNumber evidence="3">3.5.4.25</ecNumber>
    </recommendedName>
</protein>
<gene>
    <name evidence="13" type="primary">ribA</name>
    <name evidence="13" type="ORF">GCM10009836_11850</name>
</gene>
<reference evidence="13 14" key="1">
    <citation type="journal article" date="2019" name="Int. J. Syst. Evol. Microbiol.">
        <title>The Global Catalogue of Microorganisms (GCM) 10K type strain sequencing project: providing services to taxonomists for standard genome sequencing and annotation.</title>
        <authorList>
            <consortium name="The Broad Institute Genomics Platform"/>
            <consortium name="The Broad Institute Genome Sequencing Center for Infectious Disease"/>
            <person name="Wu L."/>
            <person name="Ma J."/>
        </authorList>
    </citation>
    <scope>NUCLEOTIDE SEQUENCE [LARGE SCALE GENOMIC DNA]</scope>
    <source>
        <strain evidence="13 14">JCM 16009</strain>
    </source>
</reference>
<dbReference type="Proteomes" id="UP001500449">
    <property type="component" value="Unassembled WGS sequence"/>
</dbReference>
<dbReference type="Gene3D" id="3.40.50.10990">
    <property type="entry name" value="GTP cyclohydrolase II"/>
    <property type="match status" value="1"/>
</dbReference>
<dbReference type="InterPro" id="IPR011549">
    <property type="entry name" value="RibD_C"/>
</dbReference>
<dbReference type="InterPro" id="IPR002734">
    <property type="entry name" value="RibDG_C"/>
</dbReference>
<evidence type="ECO:0000256" key="8">
    <source>
        <dbReference type="ARBA" id="ARBA00022833"/>
    </source>
</evidence>
<evidence type="ECO:0000256" key="4">
    <source>
        <dbReference type="ARBA" id="ARBA00022619"/>
    </source>
</evidence>
<proteinExistence type="predicted"/>
<dbReference type="NCBIfam" id="TIGR00227">
    <property type="entry name" value="ribD_Cterm"/>
    <property type="match status" value="1"/>
</dbReference>
<dbReference type="RefSeq" id="WP_344413149.1">
    <property type="nucleotide sequence ID" value="NZ_BAAAQK010000003.1"/>
</dbReference>
<evidence type="ECO:0000259" key="11">
    <source>
        <dbReference type="Pfam" id="PF00925"/>
    </source>
</evidence>
<accession>A0ABN2MQT6</accession>
<evidence type="ECO:0000259" key="12">
    <source>
        <dbReference type="Pfam" id="PF01872"/>
    </source>
</evidence>
<dbReference type="EC" id="3.5.4.25" evidence="3"/>
<dbReference type="PANTHER" id="PTHR21327:SF18">
    <property type="entry name" value="3,4-DIHYDROXY-2-BUTANONE 4-PHOSPHATE SYNTHASE"/>
    <property type="match status" value="1"/>
</dbReference>
<evidence type="ECO:0000256" key="2">
    <source>
        <dbReference type="ARBA" id="ARBA00004853"/>
    </source>
</evidence>
<keyword evidence="9" id="KW-0342">GTP-binding</keyword>
<feature type="domain" description="GTP cyclohydrolase II" evidence="11">
    <location>
        <begin position="11"/>
        <end position="169"/>
    </location>
</feature>
<dbReference type="InterPro" id="IPR000926">
    <property type="entry name" value="RibA"/>
</dbReference>
<keyword evidence="4" id="KW-0686">Riboflavin biosynthesis</keyword>
<dbReference type="PANTHER" id="PTHR21327">
    <property type="entry name" value="GTP CYCLOHYDROLASE II-RELATED"/>
    <property type="match status" value="1"/>
</dbReference>
<evidence type="ECO:0000313" key="14">
    <source>
        <dbReference type="Proteomes" id="UP001500449"/>
    </source>
</evidence>
<dbReference type="Pfam" id="PF01872">
    <property type="entry name" value="RibD_C"/>
    <property type="match status" value="1"/>
</dbReference>
<comment type="cofactor">
    <cofactor evidence="1">
        <name>Zn(2+)</name>
        <dbReference type="ChEBI" id="CHEBI:29105"/>
    </cofactor>
</comment>
<keyword evidence="14" id="KW-1185">Reference proteome</keyword>
<dbReference type="NCBIfam" id="NF001591">
    <property type="entry name" value="PRK00393.1"/>
    <property type="match status" value="1"/>
</dbReference>
<dbReference type="Gene3D" id="3.40.430.10">
    <property type="entry name" value="Dihydrofolate Reductase, subunit A"/>
    <property type="match status" value="1"/>
</dbReference>
<dbReference type="EMBL" id="BAAAQK010000003">
    <property type="protein sequence ID" value="GAA1835128.1"/>
    <property type="molecule type" value="Genomic_DNA"/>
</dbReference>
<keyword evidence="6" id="KW-0547">Nucleotide-binding</keyword>
<dbReference type="SUPFAM" id="SSF53597">
    <property type="entry name" value="Dihydrofolate reductase-like"/>
    <property type="match status" value="1"/>
</dbReference>
<sequence>MTGVYEDLRIAVEVPLPTRFGEFRAAAVEIRPLTYLALCRGDVTTGGPVLTRLHSECLTGDVLGSLRCDCGVQLAAALRRIAVEGRGVVLYATGQEGRGIGLIGKLRAYVEQDAGADTVDANLRLGLPVDARTYDDAARVLAALGVDEVRLLTNNPDKARGLRAAGIAVGTTEALRTAAHARSAAYLHTKEQRLGHGDPTGIPLPRPRLAPPDALALLGAVEPPPDRPYVLVKYAQTLDGRIATASGDSKWISGEGERTVSHALRAACDAIMVGVGTVLSDDPRLDVRLVPGASPVRIVLDSTLRIPAGANLLAGEPPTIVLTTSRSSERDRERVRATGAGVRVLPDGPGGVDLAAALAALRAEGVRSLMVEGGGRVITSLLAARLVDRLVVGTAPKIIGAGREGVGDLGTARVAEGIVLTNRAVHVVDDDVLIAGDVVYGG</sequence>
<evidence type="ECO:0000256" key="5">
    <source>
        <dbReference type="ARBA" id="ARBA00022723"/>
    </source>
</evidence>
<evidence type="ECO:0000256" key="1">
    <source>
        <dbReference type="ARBA" id="ARBA00001947"/>
    </source>
</evidence>
<evidence type="ECO:0000256" key="9">
    <source>
        <dbReference type="ARBA" id="ARBA00023134"/>
    </source>
</evidence>
<dbReference type="Pfam" id="PF00925">
    <property type="entry name" value="GTP_cyclohydro2"/>
    <property type="match status" value="1"/>
</dbReference>
<dbReference type="CDD" id="cd00641">
    <property type="entry name" value="GTP_cyclohydro2"/>
    <property type="match status" value="1"/>
</dbReference>
<comment type="catalytic activity">
    <reaction evidence="10">
        <text>GTP + 4 H2O = 2,5-diamino-6-hydroxy-4-(5-phosphoribosylamino)-pyrimidine + formate + 2 phosphate + 3 H(+)</text>
        <dbReference type="Rhea" id="RHEA:23704"/>
        <dbReference type="ChEBI" id="CHEBI:15377"/>
        <dbReference type="ChEBI" id="CHEBI:15378"/>
        <dbReference type="ChEBI" id="CHEBI:15740"/>
        <dbReference type="ChEBI" id="CHEBI:37565"/>
        <dbReference type="ChEBI" id="CHEBI:43474"/>
        <dbReference type="ChEBI" id="CHEBI:58614"/>
        <dbReference type="EC" id="3.5.4.25"/>
    </reaction>
</comment>
<keyword evidence="7" id="KW-0378">Hydrolase</keyword>
<evidence type="ECO:0000313" key="13">
    <source>
        <dbReference type="EMBL" id="GAA1835128.1"/>
    </source>
</evidence>
<dbReference type="InterPro" id="IPR036144">
    <property type="entry name" value="RibA-like_sf"/>
</dbReference>
<comment type="pathway">
    <text evidence="2">Cofactor biosynthesis; riboflavin biosynthesis; 5-amino-6-(D-ribitylamino)uracil from GTP: step 1/4.</text>
</comment>
<dbReference type="SUPFAM" id="SSF142695">
    <property type="entry name" value="RibA-like"/>
    <property type="match status" value="1"/>
</dbReference>
<dbReference type="InterPro" id="IPR024072">
    <property type="entry name" value="DHFR-like_dom_sf"/>
</dbReference>
<feature type="domain" description="Bacterial bifunctional deaminase-reductase C-terminal" evidence="12">
    <location>
        <begin position="228"/>
        <end position="413"/>
    </location>
</feature>
<comment type="caution">
    <text evidence="13">The sequence shown here is derived from an EMBL/GenBank/DDBJ whole genome shotgun (WGS) entry which is preliminary data.</text>
</comment>
<name>A0ABN2MQT6_9PSEU</name>
<evidence type="ECO:0000256" key="3">
    <source>
        <dbReference type="ARBA" id="ARBA00012762"/>
    </source>
</evidence>
<evidence type="ECO:0000256" key="6">
    <source>
        <dbReference type="ARBA" id="ARBA00022741"/>
    </source>
</evidence>